<organism evidence="2 14">
    <name type="scientific">Phytophthora fragariae</name>
    <dbReference type="NCBI Taxonomy" id="53985"/>
    <lineage>
        <taxon>Eukaryota</taxon>
        <taxon>Sar</taxon>
        <taxon>Stramenopiles</taxon>
        <taxon>Oomycota</taxon>
        <taxon>Peronosporomycetes</taxon>
        <taxon>Peronosporales</taxon>
        <taxon>Peronosporaceae</taxon>
        <taxon>Phytophthora</taxon>
    </lineage>
</organism>
<dbReference type="Proteomes" id="UP000440732">
    <property type="component" value="Unassembled WGS sequence"/>
</dbReference>
<dbReference type="Proteomes" id="UP000460718">
    <property type="component" value="Unassembled WGS sequence"/>
</dbReference>
<sequence length="129" mass="14506">MVSTVPMFFPSGKYHSKRRQVYASRKARAVIEHHCAQGKRFHRRSRSFGASSTMSKLEEEQLVCWVKEIRADEVPGTSQMLKLQAQEILPGPPSPQSLPSVVELAKALSAPAPIAVKLGKARRHRRMRC</sequence>
<dbReference type="OrthoDB" id="10318022at2759"/>
<dbReference type="Proteomes" id="UP000440367">
    <property type="component" value="Unassembled WGS sequence"/>
</dbReference>
<evidence type="ECO:0000313" key="13">
    <source>
        <dbReference type="Proteomes" id="UP000441208"/>
    </source>
</evidence>
<evidence type="ECO:0000313" key="8">
    <source>
        <dbReference type="Proteomes" id="UP000429523"/>
    </source>
</evidence>
<dbReference type="EMBL" id="QXGD01000546">
    <property type="protein sequence ID" value="KAE9234609.1"/>
    <property type="molecule type" value="Genomic_DNA"/>
</dbReference>
<dbReference type="EMBL" id="QXGE01000592">
    <property type="protein sequence ID" value="KAE9308169.1"/>
    <property type="molecule type" value="Genomic_DNA"/>
</dbReference>
<dbReference type="Proteomes" id="UP000433483">
    <property type="component" value="Unassembled WGS sequence"/>
</dbReference>
<evidence type="ECO:0000313" key="7">
    <source>
        <dbReference type="EMBL" id="KAE9308169.1"/>
    </source>
</evidence>
<dbReference type="EMBL" id="QXFW01000616">
    <property type="protein sequence ID" value="KAE9007241.1"/>
    <property type="molecule type" value="Genomic_DNA"/>
</dbReference>
<evidence type="ECO:0000313" key="10">
    <source>
        <dbReference type="Proteomes" id="UP000437068"/>
    </source>
</evidence>
<protein>
    <submittedName>
        <fullName evidence="2">Uncharacterized protein</fullName>
    </submittedName>
</protein>
<comment type="caution">
    <text evidence="2">The sequence shown here is derived from an EMBL/GenBank/DDBJ whole genome shotgun (WGS) entry which is preliminary data.</text>
</comment>
<evidence type="ECO:0000313" key="11">
    <source>
        <dbReference type="Proteomes" id="UP000440367"/>
    </source>
</evidence>
<evidence type="ECO:0000313" key="12">
    <source>
        <dbReference type="Proteomes" id="UP000440732"/>
    </source>
</evidence>
<dbReference type="EMBL" id="QXGA01000144">
    <property type="protein sequence ID" value="KAE9151514.1"/>
    <property type="molecule type" value="Genomic_DNA"/>
</dbReference>
<name>A0A6A3KIP9_9STRA</name>
<evidence type="ECO:0000313" key="3">
    <source>
        <dbReference type="EMBL" id="KAE9107880.1"/>
    </source>
</evidence>
<evidence type="ECO:0000313" key="4">
    <source>
        <dbReference type="EMBL" id="KAE9151514.1"/>
    </source>
</evidence>
<evidence type="ECO:0000313" key="2">
    <source>
        <dbReference type="EMBL" id="KAE9007241.1"/>
    </source>
</evidence>
<dbReference type="AlphaFoldDB" id="A0A6A3KIP9"/>
<dbReference type="Proteomes" id="UP000437068">
    <property type="component" value="Unassembled WGS sequence"/>
</dbReference>
<dbReference type="EMBL" id="QXGB01000206">
    <property type="protein sequence ID" value="KAE9224673.1"/>
    <property type="molecule type" value="Genomic_DNA"/>
</dbReference>
<evidence type="ECO:0000313" key="1">
    <source>
        <dbReference type="EMBL" id="KAE8943633.1"/>
    </source>
</evidence>
<proteinExistence type="predicted"/>
<evidence type="ECO:0000313" key="6">
    <source>
        <dbReference type="EMBL" id="KAE9234609.1"/>
    </source>
</evidence>
<reference evidence="2 14" key="1">
    <citation type="submission" date="2018-09" db="EMBL/GenBank/DDBJ databases">
        <title>Genomic investigation of the strawberry pathogen Phytophthora fragariae indicates pathogenicity is determined by transcriptional variation in three key races.</title>
        <authorList>
            <person name="Adams T.M."/>
            <person name="Armitage A.D."/>
            <person name="Sobczyk M.K."/>
            <person name="Bates H.J."/>
            <person name="Dunwell J.M."/>
            <person name="Nellist C.F."/>
            <person name="Harrison R.J."/>
        </authorList>
    </citation>
    <scope>NUCLEOTIDE SEQUENCE [LARGE SCALE GENOMIC DNA]</scope>
    <source>
        <strain evidence="7 10">A4</strain>
        <strain evidence="6 11">BC-1</strain>
        <strain evidence="5 9">NOV-27</strain>
        <strain evidence="4 12">NOV-5</strain>
        <strain evidence="3 13">NOV-71</strain>
        <strain evidence="1 8">NOV-9</strain>
        <strain evidence="2 14">SCRP245</strain>
    </source>
</reference>
<dbReference type="Proteomes" id="UP000441208">
    <property type="component" value="Unassembled WGS sequence"/>
</dbReference>
<keyword evidence="9" id="KW-1185">Reference proteome</keyword>
<evidence type="ECO:0000313" key="14">
    <source>
        <dbReference type="Proteomes" id="UP000460718"/>
    </source>
</evidence>
<dbReference type="EMBL" id="QXGF01000242">
    <property type="protein sequence ID" value="KAE8943633.1"/>
    <property type="molecule type" value="Genomic_DNA"/>
</dbReference>
<dbReference type="Proteomes" id="UP000429523">
    <property type="component" value="Unassembled WGS sequence"/>
</dbReference>
<accession>A0A6A3KIP9</accession>
<evidence type="ECO:0000313" key="5">
    <source>
        <dbReference type="EMBL" id="KAE9224673.1"/>
    </source>
</evidence>
<evidence type="ECO:0000313" key="9">
    <source>
        <dbReference type="Proteomes" id="UP000433483"/>
    </source>
</evidence>
<dbReference type="EMBL" id="QXFZ01000692">
    <property type="protein sequence ID" value="KAE9107880.1"/>
    <property type="molecule type" value="Genomic_DNA"/>
</dbReference>
<gene>
    <name evidence="7" type="ORF">PF001_g11287</name>
    <name evidence="6" type="ORF">PF002_g11750</name>
    <name evidence="5" type="ORF">PF005_g5817</name>
    <name evidence="4" type="ORF">PF006_g4211</name>
    <name evidence="3" type="ORF">PF007_g12871</name>
    <name evidence="1" type="ORF">PF009_g6654</name>
    <name evidence="2" type="ORF">PF011_g11215</name>
</gene>